<dbReference type="Proteomes" id="UP000254134">
    <property type="component" value="Unassembled WGS sequence"/>
</dbReference>
<feature type="transmembrane region" description="Helical" evidence="6">
    <location>
        <begin position="83"/>
        <end position="104"/>
    </location>
</feature>
<keyword evidence="5 6" id="KW-0472">Membrane</keyword>
<feature type="transmembrane region" description="Helical" evidence="6">
    <location>
        <begin position="139"/>
        <end position="156"/>
    </location>
</feature>
<evidence type="ECO:0000256" key="2">
    <source>
        <dbReference type="ARBA" id="ARBA00022475"/>
    </source>
</evidence>
<dbReference type="PANTHER" id="PTHR38601">
    <property type="entry name" value="HYDROGENASE-4 COMPONENT E"/>
    <property type="match status" value="1"/>
</dbReference>
<organism evidence="7 8">
    <name type="scientific">Gaiella occulta</name>
    <dbReference type="NCBI Taxonomy" id="1002870"/>
    <lineage>
        <taxon>Bacteria</taxon>
        <taxon>Bacillati</taxon>
        <taxon>Actinomycetota</taxon>
        <taxon>Thermoleophilia</taxon>
        <taxon>Gaiellales</taxon>
        <taxon>Gaiellaceae</taxon>
        <taxon>Gaiella</taxon>
    </lineage>
</organism>
<dbReference type="AlphaFoldDB" id="A0A7M2YYZ7"/>
<dbReference type="GO" id="GO:0005886">
    <property type="term" value="C:plasma membrane"/>
    <property type="evidence" value="ECO:0007669"/>
    <property type="project" value="UniProtKB-SubCell"/>
</dbReference>
<feature type="transmembrane region" description="Helical" evidence="6">
    <location>
        <begin position="49"/>
        <end position="71"/>
    </location>
</feature>
<dbReference type="OrthoDB" id="5298295at2"/>
<proteinExistence type="predicted"/>
<protein>
    <recommendedName>
        <fullName evidence="9">Hydrogenase-4 component E</fullName>
    </recommendedName>
</protein>
<sequence length="203" mass="20591">MSGGLAWALVALGIGVVVVRRRSVAVGLVTAQALLLGASALRDGVSGEAAPAAGALALRGLLLAGLFLFLVRRTRETRPVRAGVAPLARAAAAVVLVLALIWLVPTIGLDSQQAERATLALVAIGLVTAATRRATLFQVLGIVLVENGLALAALSLPGTSSLAIEIGVAVDLLLVALVAGVFHDRIFAEFGAGDSAVLRSLRD</sequence>
<evidence type="ECO:0000256" key="5">
    <source>
        <dbReference type="ARBA" id="ARBA00023136"/>
    </source>
</evidence>
<keyword evidence="2" id="KW-1003">Cell membrane</keyword>
<name>A0A7M2YYZ7_9ACTN</name>
<dbReference type="RefSeq" id="WP_114795541.1">
    <property type="nucleotide sequence ID" value="NZ_QQZY01000002.1"/>
</dbReference>
<evidence type="ECO:0000313" key="7">
    <source>
        <dbReference type="EMBL" id="RDI75326.1"/>
    </source>
</evidence>
<keyword evidence="3 6" id="KW-0812">Transmembrane</keyword>
<comment type="caution">
    <text evidence="7">The sequence shown here is derived from an EMBL/GenBank/DDBJ whole genome shotgun (WGS) entry which is preliminary data.</text>
</comment>
<evidence type="ECO:0000256" key="6">
    <source>
        <dbReference type="SAM" id="Phobius"/>
    </source>
</evidence>
<dbReference type="EMBL" id="QQZY01000002">
    <property type="protein sequence ID" value="RDI75326.1"/>
    <property type="molecule type" value="Genomic_DNA"/>
</dbReference>
<comment type="subcellular location">
    <subcellularLocation>
        <location evidence="1">Cell membrane</location>
        <topology evidence="1">Multi-pass membrane protein</topology>
    </subcellularLocation>
</comment>
<evidence type="ECO:0008006" key="9">
    <source>
        <dbReference type="Google" id="ProtNLM"/>
    </source>
</evidence>
<accession>A0A7M2YYZ7</accession>
<reference evidence="8" key="2">
    <citation type="journal article" date="2019" name="MicrobiologyOpen">
        <title>High-quality draft genome sequence of Gaiella occulta isolated from a 150 meter deep mineral water borehole and comparison with the genome sequences of other deep-branching lineages of the phylum Actinobacteria.</title>
        <authorList>
            <person name="Severino R."/>
            <person name="Froufe H.J.C."/>
            <person name="Barroso C."/>
            <person name="Albuquerque L."/>
            <person name="Lobo-da-Cunha A."/>
            <person name="da Costa M.S."/>
            <person name="Egas C."/>
        </authorList>
    </citation>
    <scope>NUCLEOTIDE SEQUENCE [LARGE SCALE GENOMIC DNA]</scope>
    <source>
        <strain evidence="8">F2-233</strain>
    </source>
</reference>
<gene>
    <name evidence="7" type="ORF">Gocc_1124</name>
</gene>
<dbReference type="InterPro" id="IPR038730">
    <property type="entry name" value="HyfE-like"/>
</dbReference>
<evidence type="ECO:0000256" key="1">
    <source>
        <dbReference type="ARBA" id="ARBA00004651"/>
    </source>
</evidence>
<keyword evidence="8" id="KW-1185">Reference proteome</keyword>
<evidence type="ECO:0000256" key="4">
    <source>
        <dbReference type="ARBA" id="ARBA00022989"/>
    </source>
</evidence>
<reference evidence="7 8" key="1">
    <citation type="submission" date="2018-07" db="EMBL/GenBank/DDBJ databases">
        <title>High-quality-draft genome sequence of Gaiella occulta.</title>
        <authorList>
            <person name="Severino R."/>
            <person name="Froufe H.J.C."/>
            <person name="Rainey F.A."/>
            <person name="Barroso C."/>
            <person name="Albuquerque L."/>
            <person name="Lobo-Da-Cunha A."/>
            <person name="Da Costa M.S."/>
            <person name="Egas C."/>
        </authorList>
    </citation>
    <scope>NUCLEOTIDE SEQUENCE [LARGE SCALE GENOMIC DNA]</scope>
    <source>
        <strain evidence="7 8">F2-233</strain>
    </source>
</reference>
<feature type="transmembrane region" description="Helical" evidence="6">
    <location>
        <begin position="162"/>
        <end position="182"/>
    </location>
</feature>
<dbReference type="PANTHER" id="PTHR38601:SF1">
    <property type="entry name" value="HYDROGENASE-4 COMPONENT E"/>
    <property type="match status" value="1"/>
</dbReference>
<keyword evidence="4 6" id="KW-1133">Transmembrane helix</keyword>
<evidence type="ECO:0000313" key="8">
    <source>
        <dbReference type="Proteomes" id="UP000254134"/>
    </source>
</evidence>
<evidence type="ECO:0000256" key="3">
    <source>
        <dbReference type="ARBA" id="ARBA00022692"/>
    </source>
</evidence>